<evidence type="ECO:0000313" key="3">
    <source>
        <dbReference type="Proteomes" id="UP000054776"/>
    </source>
</evidence>
<dbReference type="InterPro" id="IPR043128">
    <property type="entry name" value="Rev_trsase/Diguanyl_cyclase"/>
</dbReference>
<organism evidence="2 3">
    <name type="scientific">Trichinella spiralis</name>
    <name type="common">Trichina worm</name>
    <dbReference type="NCBI Taxonomy" id="6334"/>
    <lineage>
        <taxon>Eukaryota</taxon>
        <taxon>Metazoa</taxon>
        <taxon>Ecdysozoa</taxon>
        <taxon>Nematoda</taxon>
        <taxon>Enoplea</taxon>
        <taxon>Dorylaimia</taxon>
        <taxon>Trichinellida</taxon>
        <taxon>Trichinellidae</taxon>
        <taxon>Trichinella</taxon>
    </lineage>
</organism>
<sequence>MCRVLLPLETRARESQLITQRCRSTFCQILMYLSQTDSDDEFDRLSHVSEVRLHQLLASGRNPTRRAQCEPVNCPKKKANPRVARFKRFQRLFHSNRRKLAGHILDVASLEQFDGSIEEVSTHLEKILAYRPNSESVEYSASADLPNSVKASRTIFLPKTDGTTDISKCRPITIASTMYRLLSKIITRRLAARVELKIYGIFENTSTLYALLKDAKARSSEICLAMLDLAKAFDSVPHSRILRALGNKNVDPESIDLILNMLMGSTYVEIKGLQGKLIPIRNGVRQGDPLSPLLFSLFIDEIIGRLQACGHAYDFHGEKICILAFADDLTLVADSAAGMKILLKAACDFLEESGMSLNAEKCRTLCITRSPRSRKTFVNPAAKFNISDWKTGISSEIPSLCATDTFRFLGHTFDGEGKIHIDTEEIRSMLKSVKSAPLKPEQKVALIRSHLLPRLQFLFSTAEADSRKAWLIDSIIRGCVKEILHSVKAGMCTDIFYIPSRDGGMGLTSLEEFSLFSRQKALAKMAGSSDPLSKWVAEFFIERWNIARDPKVIEVARRVYQKKRYQRFFQTYQSGGWNEFSGNTIGNAWLTNGRARGRNFIMAVKFRSNTAATRAENLRGRLGMKECRFCKSATETLAHICQRCPANHGLVIQRHDAVLTFLEQVALKDSFQIIKEPKVPIPAGALKPDILFIKADAAFIVDDEDAH</sequence>
<feature type="domain" description="Reverse transcriptase" evidence="1">
    <location>
        <begin position="138"/>
        <end position="413"/>
    </location>
</feature>
<name>A0A0V1BYT2_TRISP</name>
<gene>
    <name evidence="2" type="ORF">T01_8171</name>
</gene>
<dbReference type="PANTHER" id="PTHR47027:SF20">
    <property type="entry name" value="REVERSE TRANSCRIPTASE-LIKE PROTEIN WITH RNA-DIRECTED DNA POLYMERASE DOMAIN"/>
    <property type="match status" value="1"/>
</dbReference>
<dbReference type="Gene3D" id="3.30.70.270">
    <property type="match status" value="1"/>
</dbReference>
<dbReference type="OrthoDB" id="410104at2759"/>
<evidence type="ECO:0000259" key="1">
    <source>
        <dbReference type="PROSITE" id="PS50878"/>
    </source>
</evidence>
<dbReference type="InParanoid" id="A0A0V1BYT2"/>
<dbReference type="EMBL" id="JYDH01000007">
    <property type="protein sequence ID" value="KRY41587.1"/>
    <property type="molecule type" value="Genomic_DNA"/>
</dbReference>
<dbReference type="Pfam" id="PF00078">
    <property type="entry name" value="RVT_1"/>
    <property type="match status" value="1"/>
</dbReference>
<dbReference type="AlphaFoldDB" id="A0A0V1BYT2"/>
<dbReference type="SUPFAM" id="SSF56672">
    <property type="entry name" value="DNA/RNA polymerases"/>
    <property type="match status" value="1"/>
</dbReference>
<dbReference type="InterPro" id="IPR000477">
    <property type="entry name" value="RT_dom"/>
</dbReference>
<accession>A0A0V1BYT2</accession>
<reference evidence="2 3" key="1">
    <citation type="submission" date="2015-01" db="EMBL/GenBank/DDBJ databases">
        <title>Evolution of Trichinella species and genotypes.</title>
        <authorList>
            <person name="Korhonen P.K."/>
            <person name="Edoardo P."/>
            <person name="Giuseppe L.R."/>
            <person name="Gasser R.B."/>
        </authorList>
    </citation>
    <scope>NUCLEOTIDE SEQUENCE [LARGE SCALE GENOMIC DNA]</scope>
    <source>
        <strain evidence="2">ISS3</strain>
    </source>
</reference>
<dbReference type="CDD" id="cd01650">
    <property type="entry name" value="RT_nLTR_like"/>
    <property type="match status" value="1"/>
</dbReference>
<proteinExistence type="predicted"/>
<dbReference type="Proteomes" id="UP000054776">
    <property type="component" value="Unassembled WGS sequence"/>
</dbReference>
<dbReference type="PANTHER" id="PTHR47027">
    <property type="entry name" value="REVERSE TRANSCRIPTASE DOMAIN-CONTAINING PROTEIN"/>
    <property type="match status" value="1"/>
</dbReference>
<protein>
    <submittedName>
        <fullName evidence="2">Retrovirus-related Pol polyprotein from type-1 retrotransposable element</fullName>
    </submittedName>
</protein>
<dbReference type="InterPro" id="IPR043502">
    <property type="entry name" value="DNA/RNA_pol_sf"/>
</dbReference>
<keyword evidence="3" id="KW-1185">Reference proteome</keyword>
<dbReference type="PROSITE" id="PS50878">
    <property type="entry name" value="RT_POL"/>
    <property type="match status" value="1"/>
</dbReference>
<evidence type="ECO:0000313" key="2">
    <source>
        <dbReference type="EMBL" id="KRY41587.1"/>
    </source>
</evidence>
<comment type="caution">
    <text evidence="2">The sequence shown here is derived from an EMBL/GenBank/DDBJ whole genome shotgun (WGS) entry which is preliminary data.</text>
</comment>